<feature type="transmembrane region" description="Helical" evidence="11">
    <location>
        <begin position="398"/>
        <end position="418"/>
    </location>
</feature>
<dbReference type="InterPro" id="IPR027359">
    <property type="entry name" value="Volt_channel_dom_sf"/>
</dbReference>
<feature type="domain" description="Ion transport" evidence="12">
    <location>
        <begin position="245"/>
        <end position="511"/>
    </location>
</feature>
<organism evidence="13 14">
    <name type="scientific">Ectocarpus siliculosus</name>
    <name type="common">Brown alga</name>
    <name type="synonym">Conferva siliculosa</name>
    <dbReference type="NCBI Taxonomy" id="2880"/>
    <lineage>
        <taxon>Eukaryota</taxon>
        <taxon>Sar</taxon>
        <taxon>Stramenopiles</taxon>
        <taxon>Ochrophyta</taxon>
        <taxon>PX clade</taxon>
        <taxon>Phaeophyceae</taxon>
        <taxon>Ectocarpales</taxon>
        <taxon>Ectocarpaceae</taxon>
        <taxon>Ectocarpus</taxon>
    </lineage>
</organism>
<feature type="transmembrane region" description="Helical" evidence="11">
    <location>
        <begin position="301"/>
        <end position="321"/>
    </location>
</feature>
<keyword evidence="9" id="KW-0407">Ion channel</keyword>
<comment type="subcellular location">
    <subcellularLocation>
        <location evidence="1">Membrane</location>
        <topology evidence="1">Multi-pass membrane protein</topology>
    </subcellularLocation>
</comment>
<dbReference type="InterPro" id="IPR005821">
    <property type="entry name" value="Ion_trans_dom"/>
</dbReference>
<evidence type="ECO:0000256" key="11">
    <source>
        <dbReference type="SAM" id="Phobius"/>
    </source>
</evidence>
<dbReference type="GO" id="GO:0005245">
    <property type="term" value="F:voltage-gated calcium channel activity"/>
    <property type="evidence" value="ECO:0007669"/>
    <property type="project" value="InterPro"/>
</dbReference>
<feature type="transmembrane region" description="Helical" evidence="11">
    <location>
        <begin position="454"/>
        <end position="475"/>
    </location>
</feature>
<keyword evidence="8 11" id="KW-0472">Membrane</keyword>
<evidence type="ECO:0000259" key="12">
    <source>
        <dbReference type="Pfam" id="PF00520"/>
    </source>
</evidence>
<dbReference type="eggNOG" id="KOG2301">
    <property type="taxonomic scope" value="Eukaryota"/>
</dbReference>
<dbReference type="EMBL" id="FN649732">
    <property type="protein sequence ID" value="CBN73916.1"/>
    <property type="molecule type" value="Genomic_DNA"/>
</dbReference>
<feature type="domain" description="Ion transport" evidence="12">
    <location>
        <begin position="1"/>
        <end position="122"/>
    </location>
</feature>
<dbReference type="STRING" id="2880.D8LTL9"/>
<keyword evidence="3 11" id="KW-0812">Transmembrane</keyword>
<feature type="transmembrane region" description="Helical" evidence="11">
    <location>
        <begin position="487"/>
        <end position="508"/>
    </location>
</feature>
<feature type="compositionally biased region" description="Low complexity" evidence="10">
    <location>
        <begin position="670"/>
        <end position="684"/>
    </location>
</feature>
<dbReference type="Gene3D" id="1.10.287.70">
    <property type="match status" value="2"/>
</dbReference>
<evidence type="ECO:0000256" key="4">
    <source>
        <dbReference type="ARBA" id="ARBA00022737"/>
    </source>
</evidence>
<evidence type="ECO:0000256" key="6">
    <source>
        <dbReference type="ARBA" id="ARBA00022989"/>
    </source>
</evidence>
<feature type="transmembrane region" description="Helical" evidence="11">
    <location>
        <begin position="23"/>
        <end position="44"/>
    </location>
</feature>
<evidence type="ECO:0000256" key="5">
    <source>
        <dbReference type="ARBA" id="ARBA00022837"/>
    </source>
</evidence>
<dbReference type="SUPFAM" id="SSF81324">
    <property type="entry name" value="Voltage-gated potassium channels"/>
    <property type="match status" value="1"/>
</dbReference>
<keyword evidence="2" id="KW-0813">Transport</keyword>
<gene>
    <name evidence="13" type="ORF">Esi_0009_0041</name>
</gene>
<sequence>MRALLLIGYSTDMMAQMKLFGKILTEFASILSVVAMFLGFFAWFGNVTFAGEERSVYFPNFVDACWNLLVMLTTANFPDVLVPAYTRNRAAGLLFFPAVVLGVFVLMNFLLASTYDKYSHGHQELLDKMLHMRDKNCAAAFDRLAADGESKLSTSVMEELLTEVNVCLGAGPAELDRLAADQRTLLVQLMDDDGDCGISKNEFHAVITLLQLRLEKFSPKTFVETWLPDLYNSSFWQRLCKIIKHPWFEYGVDAVLMLNALLLLVESAEALSGEAVQRDGGISEKNAWLQAEGTDHGLNSLLGWVYVVEMTLKILVFGWNGYWSKNRNRFDGVITLGGVFTELLLKTTTISTTLNLQNVVVYFVTFRLLRVARLMVAVPEMRIVMTTFGNIAPEAFQFMMLLFVCGFTFCVLGVQLFGGLVHSDPDSPTNEHLKDTSYGQSNYWAFNFNDMPSGMGTLFCLLVLNNWFVFVDVFVKASGDNKWNRWFFVAFYVLGVLVILNLVIAVVLENFIIQWTARRTRHAEKMNFLEQHAHDQSEEVEDHRTTSKPNGAQYRVRLASSVKMIEKDDVIKRFLQLEQRDRVGQLSDSTPADDPLGESMRRLLGFVRGNSGGTGPRQPMRQASSHLLAGDPSQDRVVGTLRRASSVDEDTILLTTVDGGLPNYGQRGVSISISSNSSNNSSPE</sequence>
<dbReference type="PANTHER" id="PTHR46988">
    <property type="entry name" value="TWO PORE CALCIUM CHANNEL PROTEIN 1"/>
    <property type="match status" value="1"/>
</dbReference>
<dbReference type="PANTHER" id="PTHR46988:SF2">
    <property type="entry name" value="TWO PORE CALCIUM CHANNEL PROTEIN 1"/>
    <property type="match status" value="1"/>
</dbReference>
<proteinExistence type="predicted"/>
<dbReference type="OMA" id="EVVFDMY"/>
<dbReference type="Gene3D" id="1.20.120.350">
    <property type="entry name" value="Voltage-gated potassium channels. Chain C"/>
    <property type="match status" value="1"/>
</dbReference>
<evidence type="ECO:0000256" key="7">
    <source>
        <dbReference type="ARBA" id="ARBA00023065"/>
    </source>
</evidence>
<protein>
    <submittedName>
        <fullName evidence="13">Similar to Oryza sativa TPC1_ORYSJ Two pore calcium channel protein 1. Protein</fullName>
    </submittedName>
</protein>
<feature type="transmembrane region" description="Helical" evidence="11">
    <location>
        <begin position="90"/>
        <end position="111"/>
    </location>
</feature>
<keyword evidence="6 11" id="KW-1133">Transmembrane helix</keyword>
<dbReference type="InterPro" id="IPR044581">
    <property type="entry name" value="TPC1_plant"/>
</dbReference>
<name>D8LTL9_ECTSI</name>
<dbReference type="OrthoDB" id="416585at2759"/>
<keyword evidence="5" id="KW-0106">Calcium</keyword>
<evidence type="ECO:0000256" key="3">
    <source>
        <dbReference type="ARBA" id="ARBA00022692"/>
    </source>
</evidence>
<dbReference type="Proteomes" id="UP000002630">
    <property type="component" value="Linkage Group LG07"/>
</dbReference>
<keyword evidence="4" id="KW-0677">Repeat</keyword>
<dbReference type="AlphaFoldDB" id="D8LTL9"/>
<feature type="region of interest" description="Disordered" evidence="10">
    <location>
        <begin position="664"/>
        <end position="684"/>
    </location>
</feature>
<accession>D8LTL9</accession>
<evidence type="ECO:0000256" key="8">
    <source>
        <dbReference type="ARBA" id="ARBA00023136"/>
    </source>
</evidence>
<dbReference type="GO" id="GO:0016020">
    <property type="term" value="C:membrane"/>
    <property type="evidence" value="ECO:0007669"/>
    <property type="project" value="UniProtKB-SubCell"/>
</dbReference>
<evidence type="ECO:0000256" key="10">
    <source>
        <dbReference type="SAM" id="MobiDB-lite"/>
    </source>
</evidence>
<evidence type="ECO:0000313" key="13">
    <source>
        <dbReference type="EMBL" id="CBN73916.1"/>
    </source>
</evidence>
<evidence type="ECO:0000256" key="9">
    <source>
        <dbReference type="ARBA" id="ARBA00023303"/>
    </source>
</evidence>
<feature type="region of interest" description="Disordered" evidence="10">
    <location>
        <begin position="609"/>
        <end position="633"/>
    </location>
</feature>
<dbReference type="Pfam" id="PF00520">
    <property type="entry name" value="Ion_trans"/>
    <property type="match status" value="2"/>
</dbReference>
<evidence type="ECO:0000256" key="2">
    <source>
        <dbReference type="ARBA" id="ARBA00022448"/>
    </source>
</evidence>
<keyword evidence="14" id="KW-1185">Reference proteome</keyword>
<keyword evidence="7" id="KW-0406">Ion transport</keyword>
<dbReference type="InParanoid" id="D8LTL9"/>
<reference evidence="13 14" key="1">
    <citation type="journal article" date="2010" name="Nature">
        <title>The Ectocarpus genome and the independent evolution of multicellularity in brown algae.</title>
        <authorList>
            <person name="Cock J.M."/>
            <person name="Sterck L."/>
            <person name="Rouze P."/>
            <person name="Scornet D."/>
            <person name="Allen A.E."/>
            <person name="Amoutzias G."/>
            <person name="Anthouard V."/>
            <person name="Artiguenave F."/>
            <person name="Aury J.M."/>
            <person name="Badger J.H."/>
            <person name="Beszteri B."/>
            <person name="Billiau K."/>
            <person name="Bonnet E."/>
            <person name="Bothwell J.H."/>
            <person name="Bowler C."/>
            <person name="Boyen C."/>
            <person name="Brownlee C."/>
            <person name="Carrano C.J."/>
            <person name="Charrier B."/>
            <person name="Cho G.Y."/>
            <person name="Coelho S.M."/>
            <person name="Collen J."/>
            <person name="Corre E."/>
            <person name="Da Silva C."/>
            <person name="Delage L."/>
            <person name="Delaroque N."/>
            <person name="Dittami S.M."/>
            <person name="Doulbeau S."/>
            <person name="Elias M."/>
            <person name="Farnham G."/>
            <person name="Gachon C.M."/>
            <person name="Gschloessl B."/>
            <person name="Heesch S."/>
            <person name="Jabbari K."/>
            <person name="Jubin C."/>
            <person name="Kawai H."/>
            <person name="Kimura K."/>
            <person name="Kloareg B."/>
            <person name="Kupper F.C."/>
            <person name="Lang D."/>
            <person name="Le Bail A."/>
            <person name="Leblanc C."/>
            <person name="Lerouge P."/>
            <person name="Lohr M."/>
            <person name="Lopez P.J."/>
            <person name="Martens C."/>
            <person name="Maumus F."/>
            <person name="Michel G."/>
            <person name="Miranda-Saavedra D."/>
            <person name="Morales J."/>
            <person name="Moreau H."/>
            <person name="Motomura T."/>
            <person name="Nagasato C."/>
            <person name="Napoli C.A."/>
            <person name="Nelson D.R."/>
            <person name="Nyvall-Collen P."/>
            <person name="Peters A.F."/>
            <person name="Pommier C."/>
            <person name="Potin P."/>
            <person name="Poulain J."/>
            <person name="Quesneville H."/>
            <person name="Read B."/>
            <person name="Rensing S.A."/>
            <person name="Ritter A."/>
            <person name="Rousvoal S."/>
            <person name="Samanta M."/>
            <person name="Samson G."/>
            <person name="Schroeder D.C."/>
            <person name="Segurens B."/>
            <person name="Strittmatter M."/>
            <person name="Tonon T."/>
            <person name="Tregear J.W."/>
            <person name="Valentin K."/>
            <person name="von Dassow P."/>
            <person name="Yamagishi T."/>
            <person name="Van de Peer Y."/>
            <person name="Wincker P."/>
        </authorList>
    </citation>
    <scope>NUCLEOTIDE SEQUENCE [LARGE SCALE GENOMIC DNA]</scope>
    <source>
        <strain evidence="14">Ec32 / CCAP1310/4</strain>
    </source>
</reference>
<evidence type="ECO:0000256" key="1">
    <source>
        <dbReference type="ARBA" id="ARBA00004141"/>
    </source>
</evidence>
<dbReference type="EMBL" id="FN649137">
    <property type="protein sequence ID" value="CBN73916.1"/>
    <property type="molecule type" value="Genomic_DNA"/>
</dbReference>
<evidence type="ECO:0000313" key="14">
    <source>
        <dbReference type="Proteomes" id="UP000002630"/>
    </source>
</evidence>